<sequence length="169" mass="18511">MIVSSLAPPRKEFHFVPIVTVYSSDSSDGKERLIQPMDIVSDPTGREHAGLAKGLLLDFVASEFGYNRIVLGSCISRIAAHVVSATLKLLAFLVFCLSLRKSSNTVLLHLGHFGLGSAFDNKTYMRHRRQPRRIIAPVSSSALDDTHDPSELQTDDEVENSEDIASGCN</sequence>
<organism evidence="2 3">
    <name type="scientific">Pisum sativum</name>
    <name type="common">Garden pea</name>
    <name type="synonym">Lathyrus oleraceus</name>
    <dbReference type="NCBI Taxonomy" id="3888"/>
    <lineage>
        <taxon>Eukaryota</taxon>
        <taxon>Viridiplantae</taxon>
        <taxon>Streptophyta</taxon>
        <taxon>Embryophyta</taxon>
        <taxon>Tracheophyta</taxon>
        <taxon>Spermatophyta</taxon>
        <taxon>Magnoliopsida</taxon>
        <taxon>eudicotyledons</taxon>
        <taxon>Gunneridae</taxon>
        <taxon>Pentapetalae</taxon>
        <taxon>rosids</taxon>
        <taxon>fabids</taxon>
        <taxon>Fabales</taxon>
        <taxon>Fabaceae</taxon>
        <taxon>Papilionoideae</taxon>
        <taxon>50 kb inversion clade</taxon>
        <taxon>NPAAA clade</taxon>
        <taxon>Hologalegina</taxon>
        <taxon>IRL clade</taxon>
        <taxon>Fabeae</taxon>
        <taxon>Lathyrus</taxon>
    </lineage>
</organism>
<keyword evidence="3" id="KW-1185">Reference proteome</keyword>
<dbReference type="EMBL" id="JAMSHJ010000005">
    <property type="protein sequence ID" value="KAI5412514.1"/>
    <property type="molecule type" value="Genomic_DNA"/>
</dbReference>
<dbReference type="AlphaFoldDB" id="A0A9D4X0I0"/>
<evidence type="ECO:0000256" key="1">
    <source>
        <dbReference type="SAM" id="MobiDB-lite"/>
    </source>
</evidence>
<evidence type="ECO:0000313" key="3">
    <source>
        <dbReference type="Proteomes" id="UP001058974"/>
    </source>
</evidence>
<dbReference type="Proteomes" id="UP001058974">
    <property type="component" value="Chromosome 5"/>
</dbReference>
<proteinExistence type="predicted"/>
<evidence type="ECO:0000313" key="2">
    <source>
        <dbReference type="EMBL" id="KAI5412514.1"/>
    </source>
</evidence>
<gene>
    <name evidence="2" type="ORF">KIW84_057258</name>
</gene>
<feature type="compositionally biased region" description="Acidic residues" evidence="1">
    <location>
        <begin position="153"/>
        <end position="162"/>
    </location>
</feature>
<comment type="caution">
    <text evidence="2">The sequence shown here is derived from an EMBL/GenBank/DDBJ whole genome shotgun (WGS) entry which is preliminary data.</text>
</comment>
<feature type="region of interest" description="Disordered" evidence="1">
    <location>
        <begin position="138"/>
        <end position="169"/>
    </location>
</feature>
<protein>
    <submittedName>
        <fullName evidence="2">Uncharacterized protein</fullName>
    </submittedName>
</protein>
<dbReference type="Gramene" id="Psat05G0725800-T1">
    <property type="protein sequence ID" value="KAI5412514.1"/>
    <property type="gene ID" value="KIW84_057258"/>
</dbReference>
<name>A0A9D4X0I0_PEA</name>
<accession>A0A9D4X0I0</accession>
<reference evidence="2 3" key="1">
    <citation type="journal article" date="2022" name="Nat. Genet.">
        <title>Improved pea reference genome and pan-genome highlight genomic features and evolutionary characteristics.</title>
        <authorList>
            <person name="Yang T."/>
            <person name="Liu R."/>
            <person name="Luo Y."/>
            <person name="Hu S."/>
            <person name="Wang D."/>
            <person name="Wang C."/>
            <person name="Pandey M.K."/>
            <person name="Ge S."/>
            <person name="Xu Q."/>
            <person name="Li N."/>
            <person name="Li G."/>
            <person name="Huang Y."/>
            <person name="Saxena R.K."/>
            <person name="Ji Y."/>
            <person name="Li M."/>
            <person name="Yan X."/>
            <person name="He Y."/>
            <person name="Liu Y."/>
            <person name="Wang X."/>
            <person name="Xiang C."/>
            <person name="Varshney R.K."/>
            <person name="Ding H."/>
            <person name="Gao S."/>
            <person name="Zong X."/>
        </authorList>
    </citation>
    <scope>NUCLEOTIDE SEQUENCE [LARGE SCALE GENOMIC DNA]</scope>
    <source>
        <strain evidence="2 3">cv. Zhongwan 6</strain>
    </source>
</reference>